<dbReference type="Proteomes" id="UP000717835">
    <property type="component" value="Unassembled WGS sequence"/>
</dbReference>
<dbReference type="Gene3D" id="3.30.70.1150">
    <property type="entry name" value="ACT-like. Chain A, domain 2"/>
    <property type="match status" value="1"/>
</dbReference>
<accession>A0A921HZ04</accession>
<dbReference type="SUPFAM" id="SSF55021">
    <property type="entry name" value="ACT-like"/>
    <property type="match status" value="2"/>
</dbReference>
<evidence type="ECO:0000313" key="10">
    <source>
        <dbReference type="EMBL" id="HJF92361.1"/>
    </source>
</evidence>
<dbReference type="Gene3D" id="3.30.70.260">
    <property type="match status" value="1"/>
</dbReference>
<dbReference type="InterPro" id="IPR054480">
    <property type="entry name" value="AHAS_small-like_ACT"/>
</dbReference>
<comment type="pathway">
    <text evidence="1 8">Amino-acid biosynthesis; L-isoleucine biosynthesis; L-isoleucine from 2-oxobutanoate: step 1/4.</text>
</comment>
<comment type="similarity">
    <text evidence="3 8">Belongs to the acetolactate synthase small subunit family.</text>
</comment>
<dbReference type="InterPro" id="IPR002912">
    <property type="entry name" value="ACT_dom"/>
</dbReference>
<proteinExistence type="inferred from homology"/>
<evidence type="ECO:0000256" key="2">
    <source>
        <dbReference type="ARBA" id="ARBA00005025"/>
    </source>
</evidence>
<evidence type="ECO:0000256" key="1">
    <source>
        <dbReference type="ARBA" id="ARBA00004974"/>
    </source>
</evidence>
<reference evidence="10" key="2">
    <citation type="submission" date="2021-09" db="EMBL/GenBank/DDBJ databases">
        <authorList>
            <person name="Gilroy R."/>
        </authorList>
    </citation>
    <scope>NUCLEOTIDE SEQUENCE</scope>
    <source>
        <strain evidence="10">CHK55-1828</strain>
    </source>
</reference>
<dbReference type="Pfam" id="PF22629">
    <property type="entry name" value="ACT_AHAS_ss"/>
    <property type="match status" value="1"/>
</dbReference>
<comment type="function">
    <text evidence="8">Catalyzes the conversion of 2 pyruvate molecules into acetolactate in the first common step of the biosynthetic pathway of the branched-amino acids such as leucine, isoleucine, and valine.</text>
</comment>
<evidence type="ECO:0000256" key="3">
    <source>
        <dbReference type="ARBA" id="ARBA00006341"/>
    </source>
</evidence>
<comment type="subunit">
    <text evidence="4 8">Dimer of large and small chains.</text>
</comment>
<evidence type="ECO:0000256" key="7">
    <source>
        <dbReference type="ARBA" id="ARBA00048670"/>
    </source>
</evidence>
<dbReference type="FunFam" id="3.30.70.260:FF:000034">
    <property type="entry name" value="Acetolactate synthase small subunit"/>
    <property type="match status" value="1"/>
</dbReference>
<dbReference type="InterPro" id="IPR045865">
    <property type="entry name" value="ACT-like_dom_sf"/>
</dbReference>
<dbReference type="OrthoDB" id="1523722at2"/>
<evidence type="ECO:0000256" key="8">
    <source>
        <dbReference type="RuleBase" id="RU368092"/>
    </source>
</evidence>
<evidence type="ECO:0000256" key="5">
    <source>
        <dbReference type="ARBA" id="ARBA00022605"/>
    </source>
</evidence>
<dbReference type="GO" id="GO:1990610">
    <property type="term" value="F:acetolactate synthase regulator activity"/>
    <property type="evidence" value="ECO:0007669"/>
    <property type="project" value="UniProtKB-UniRule"/>
</dbReference>
<evidence type="ECO:0000313" key="11">
    <source>
        <dbReference type="Proteomes" id="UP000717835"/>
    </source>
</evidence>
<dbReference type="GO" id="GO:0005829">
    <property type="term" value="C:cytosol"/>
    <property type="evidence" value="ECO:0007669"/>
    <property type="project" value="TreeGrafter"/>
</dbReference>
<dbReference type="GO" id="GO:0009099">
    <property type="term" value="P:L-valine biosynthetic process"/>
    <property type="evidence" value="ECO:0007669"/>
    <property type="project" value="UniProtKB-UniRule"/>
</dbReference>
<dbReference type="InterPro" id="IPR027271">
    <property type="entry name" value="Acetolactate_synth/TF_NikR_C"/>
</dbReference>
<dbReference type="PANTHER" id="PTHR30239:SF0">
    <property type="entry name" value="ACETOLACTATE SYNTHASE SMALL SUBUNIT 1, CHLOROPLASTIC"/>
    <property type="match status" value="1"/>
</dbReference>
<dbReference type="PROSITE" id="PS51671">
    <property type="entry name" value="ACT"/>
    <property type="match status" value="1"/>
</dbReference>
<dbReference type="InterPro" id="IPR019455">
    <property type="entry name" value="Acetolactate_synth_ssu_C"/>
</dbReference>
<comment type="catalytic activity">
    <reaction evidence="7 8">
        <text>2 pyruvate + H(+) = (2S)-2-acetolactate + CO2</text>
        <dbReference type="Rhea" id="RHEA:25249"/>
        <dbReference type="ChEBI" id="CHEBI:15361"/>
        <dbReference type="ChEBI" id="CHEBI:15378"/>
        <dbReference type="ChEBI" id="CHEBI:16526"/>
        <dbReference type="ChEBI" id="CHEBI:58476"/>
        <dbReference type="EC" id="2.2.1.6"/>
    </reaction>
</comment>
<name>A0A921HZ04_9BACT</name>
<comment type="caution">
    <text evidence="10">The sequence shown here is derived from an EMBL/GenBank/DDBJ whole genome shotgun (WGS) entry which is preliminary data.</text>
</comment>
<keyword evidence="5 8" id="KW-0028">Amino-acid biosynthesis</keyword>
<dbReference type="AlphaFoldDB" id="A0A921HZ04"/>
<dbReference type="PANTHER" id="PTHR30239">
    <property type="entry name" value="ACETOLACTATE SYNTHASE SMALL SUBUNIT"/>
    <property type="match status" value="1"/>
</dbReference>
<dbReference type="RefSeq" id="WP_022021280.1">
    <property type="nucleotide sequence ID" value="NZ_CAUDDV010000034.1"/>
</dbReference>
<protein>
    <recommendedName>
        <fullName evidence="8">Acetolactate synthase small subunit</fullName>
        <shortName evidence="8">AHAS</shortName>
        <shortName evidence="8">ALS</shortName>
        <ecNumber evidence="8">2.2.1.6</ecNumber>
    </recommendedName>
    <alternativeName>
        <fullName evidence="8">Acetohydroxy-acid synthase small subunit</fullName>
    </alternativeName>
</protein>
<sequence>MTDKTLYTIIVHSENIAGLLNQVTAVFTRRQINIESLNVSASSIQGVHKYTITAWTDKDTIEKVVKQITKKIDVLQAHYFTDDEIYQHEIALYKITTPALEQTPEVSKVIRKNHARIVEVNPVFSIVEMNGVSDDITHLYQELQAFGCVLQFVRSGRVAITTSCFERVNEYLAERKAKYLKSKKEKDND</sequence>
<dbReference type="CDD" id="cd04878">
    <property type="entry name" value="ACT_AHAS"/>
    <property type="match status" value="1"/>
</dbReference>
<dbReference type="NCBIfam" id="TIGR00119">
    <property type="entry name" value="acolac_sm"/>
    <property type="match status" value="1"/>
</dbReference>
<dbReference type="GO" id="GO:0003984">
    <property type="term" value="F:acetolactate synthase activity"/>
    <property type="evidence" value="ECO:0007669"/>
    <property type="project" value="UniProtKB-UniRule"/>
</dbReference>
<evidence type="ECO:0000259" key="9">
    <source>
        <dbReference type="PROSITE" id="PS51671"/>
    </source>
</evidence>
<evidence type="ECO:0000256" key="4">
    <source>
        <dbReference type="ARBA" id="ARBA00011744"/>
    </source>
</evidence>
<dbReference type="GO" id="GO:0009097">
    <property type="term" value="P:isoleucine biosynthetic process"/>
    <property type="evidence" value="ECO:0007669"/>
    <property type="project" value="UniProtKB-UniRule"/>
</dbReference>
<keyword evidence="8 10" id="KW-0808">Transferase</keyword>
<keyword evidence="6 8" id="KW-0100">Branched-chain amino acid biosynthesis</keyword>
<evidence type="ECO:0000256" key="6">
    <source>
        <dbReference type="ARBA" id="ARBA00023304"/>
    </source>
</evidence>
<organism evidence="10 11">
    <name type="scientific">Mediterranea massiliensis</name>
    <dbReference type="NCBI Taxonomy" id="1841865"/>
    <lineage>
        <taxon>Bacteria</taxon>
        <taxon>Pseudomonadati</taxon>
        <taxon>Bacteroidota</taxon>
        <taxon>Bacteroidia</taxon>
        <taxon>Bacteroidales</taxon>
        <taxon>Bacteroidaceae</taxon>
        <taxon>Mediterranea</taxon>
    </lineage>
</organism>
<dbReference type="EC" id="2.2.1.6" evidence="8"/>
<feature type="domain" description="ACT" evidence="9">
    <location>
        <begin position="8"/>
        <end position="82"/>
    </location>
</feature>
<dbReference type="EMBL" id="DYVX01000067">
    <property type="protein sequence ID" value="HJF92361.1"/>
    <property type="molecule type" value="Genomic_DNA"/>
</dbReference>
<dbReference type="Pfam" id="PF10369">
    <property type="entry name" value="ALS_ss_C"/>
    <property type="match status" value="1"/>
</dbReference>
<dbReference type="InterPro" id="IPR004789">
    <property type="entry name" value="Acetalactate_synth_ssu"/>
</dbReference>
<gene>
    <name evidence="10" type="primary">ilvN</name>
    <name evidence="10" type="ORF">K8W02_08270</name>
</gene>
<comment type="pathway">
    <text evidence="2 8">Amino-acid biosynthesis; L-valine biosynthesis; L-valine from pyruvate: step 1/4.</text>
</comment>
<reference evidence="10" key="1">
    <citation type="journal article" date="2021" name="PeerJ">
        <title>Extensive microbial diversity within the chicken gut microbiome revealed by metagenomics and culture.</title>
        <authorList>
            <person name="Gilroy R."/>
            <person name="Ravi A."/>
            <person name="Getino M."/>
            <person name="Pursley I."/>
            <person name="Horton D.L."/>
            <person name="Alikhan N.F."/>
            <person name="Baker D."/>
            <person name="Gharbi K."/>
            <person name="Hall N."/>
            <person name="Watson M."/>
            <person name="Adriaenssens E.M."/>
            <person name="Foster-Nyarko E."/>
            <person name="Jarju S."/>
            <person name="Secka A."/>
            <person name="Antonio M."/>
            <person name="Oren A."/>
            <person name="Chaudhuri R.R."/>
            <person name="La Ragione R."/>
            <person name="Hildebrand F."/>
            <person name="Pallen M.J."/>
        </authorList>
    </citation>
    <scope>NUCLEOTIDE SEQUENCE</scope>
    <source>
        <strain evidence="10">CHK55-1828</strain>
    </source>
</reference>
<dbReference type="InterPro" id="IPR039557">
    <property type="entry name" value="AHAS_ACT"/>
</dbReference>